<evidence type="ECO:0000313" key="2">
    <source>
        <dbReference type="Proteomes" id="UP001196413"/>
    </source>
</evidence>
<keyword evidence="2" id="KW-1185">Reference proteome</keyword>
<organism evidence="1 2">
    <name type="scientific">Parelaphostrongylus tenuis</name>
    <name type="common">Meningeal worm</name>
    <dbReference type="NCBI Taxonomy" id="148309"/>
    <lineage>
        <taxon>Eukaryota</taxon>
        <taxon>Metazoa</taxon>
        <taxon>Ecdysozoa</taxon>
        <taxon>Nematoda</taxon>
        <taxon>Chromadorea</taxon>
        <taxon>Rhabditida</taxon>
        <taxon>Rhabditina</taxon>
        <taxon>Rhabditomorpha</taxon>
        <taxon>Strongyloidea</taxon>
        <taxon>Metastrongylidae</taxon>
        <taxon>Parelaphostrongylus</taxon>
    </lineage>
</organism>
<gene>
    <name evidence="1" type="ORF">KIN20_002882</name>
</gene>
<protein>
    <submittedName>
        <fullName evidence="1">Uncharacterized protein</fullName>
    </submittedName>
</protein>
<name>A0AAD5QH21_PARTN</name>
<dbReference type="EMBL" id="JAHQIW010000375">
    <property type="protein sequence ID" value="KAJ1347740.1"/>
    <property type="molecule type" value="Genomic_DNA"/>
</dbReference>
<reference evidence="1" key="1">
    <citation type="submission" date="2021-06" db="EMBL/GenBank/DDBJ databases">
        <title>Parelaphostrongylus tenuis whole genome reference sequence.</title>
        <authorList>
            <person name="Garwood T.J."/>
            <person name="Larsen P.A."/>
            <person name="Fountain-Jones N.M."/>
            <person name="Garbe J.R."/>
            <person name="Macchietto M.G."/>
            <person name="Kania S.A."/>
            <person name="Gerhold R.W."/>
            <person name="Richards J.E."/>
            <person name="Wolf T.M."/>
        </authorList>
    </citation>
    <scope>NUCLEOTIDE SEQUENCE</scope>
    <source>
        <strain evidence="1">MNPRO001-30</strain>
        <tissue evidence="1">Meninges</tissue>
    </source>
</reference>
<dbReference type="AlphaFoldDB" id="A0AAD5QH21"/>
<sequence>MMNNYHSACNLYSDCCLLTKHPETGKNKRPVATPLANAQVRSVSPEAYKLASHHQLKITQTQVLRNLISFVWRKLKWFNSSQSSHIVDGIQSKIFIAFSMSDMQQK</sequence>
<feature type="non-terminal residue" evidence="1">
    <location>
        <position position="106"/>
    </location>
</feature>
<dbReference type="Proteomes" id="UP001196413">
    <property type="component" value="Unassembled WGS sequence"/>
</dbReference>
<evidence type="ECO:0000313" key="1">
    <source>
        <dbReference type="EMBL" id="KAJ1347740.1"/>
    </source>
</evidence>
<accession>A0AAD5QH21</accession>
<comment type="caution">
    <text evidence="1">The sequence shown here is derived from an EMBL/GenBank/DDBJ whole genome shotgun (WGS) entry which is preliminary data.</text>
</comment>
<proteinExistence type="predicted"/>